<gene>
    <name evidence="11" type="ORF">EPA93_17305</name>
</gene>
<dbReference type="InterPro" id="IPR036097">
    <property type="entry name" value="HisK_dim/P_sf"/>
</dbReference>
<dbReference type="InterPro" id="IPR050736">
    <property type="entry name" value="Sensor_HK_Regulatory"/>
</dbReference>
<evidence type="ECO:0000313" key="11">
    <source>
        <dbReference type="EMBL" id="QBD77655.1"/>
    </source>
</evidence>
<keyword evidence="7" id="KW-0902">Two-component regulatory system</keyword>
<keyword evidence="5" id="KW-0808">Transferase</keyword>
<dbReference type="FunFam" id="3.30.565.10:FF:000006">
    <property type="entry name" value="Sensor histidine kinase WalK"/>
    <property type="match status" value="1"/>
</dbReference>
<dbReference type="AlphaFoldDB" id="A0A4P6JQP0"/>
<sequence>MSEPKPRRSFWFSRSTIQAQTETLLIGGGIWLIMIIFQMSYHLSASSNPWKGNNNINALCLLWSLFRIAPPEPLWSKGLLKQIFASFAISLPLYLLYIVSMYLLLSPGTSTQNAAEFYFLLLLSAVLSLFYLLFFTGIACLFHFWNRLRQRSLHWTLIHAHVVILIFVSAIASVFYVLSIQQRAGLTFDFVLLSGFFFFLIFFSIFVFIILLLMMPLFIVFAYIVTRPTIKRITELVAVTNRLRIGHYEVRAPVAGKDEVAQLQKNFNAMADKIEQIIRDLQTERDYVALLLNERRELFANVSHELRTPIAILRGYLESDLKNRPQIAEALLWEDIETMEREVLQLQERADELFALSKAEVKPIVFQAVPCDVYQLVQTLMKSCAPLAWRTNKVEMVADMPDEIPRVSADEQRLEQALKNIIRNALRHTPPGGVIALIVTIEPERVGISVEDTGEGIAPEELEHIWERFYQAKTPQQGGAGIGLSLVKEWITGMGGSVAAASTLGEGSCFTLYLPRLR</sequence>
<dbReference type="Pfam" id="PF00512">
    <property type="entry name" value="HisKA"/>
    <property type="match status" value="1"/>
</dbReference>
<dbReference type="InterPro" id="IPR036890">
    <property type="entry name" value="HATPase_C_sf"/>
</dbReference>
<evidence type="ECO:0000256" key="7">
    <source>
        <dbReference type="ARBA" id="ARBA00023012"/>
    </source>
</evidence>
<dbReference type="Gene3D" id="1.10.287.130">
    <property type="match status" value="1"/>
</dbReference>
<dbReference type="CDD" id="cd06225">
    <property type="entry name" value="HAMP"/>
    <property type="match status" value="1"/>
</dbReference>
<feature type="transmembrane region" description="Helical" evidence="8">
    <location>
        <begin position="21"/>
        <end position="41"/>
    </location>
</feature>
<evidence type="ECO:0000256" key="6">
    <source>
        <dbReference type="ARBA" id="ARBA00022777"/>
    </source>
</evidence>
<feature type="domain" description="Histidine kinase" evidence="9">
    <location>
        <begin position="301"/>
        <end position="518"/>
    </location>
</feature>
<comment type="catalytic activity">
    <reaction evidence="1">
        <text>ATP + protein L-histidine = ADP + protein N-phospho-L-histidine.</text>
        <dbReference type="EC" id="2.7.13.3"/>
    </reaction>
</comment>
<protein>
    <recommendedName>
        <fullName evidence="3">histidine kinase</fullName>
        <ecNumber evidence="3">2.7.13.3</ecNumber>
    </recommendedName>
</protein>
<dbReference type="SMART" id="SM00387">
    <property type="entry name" value="HATPase_c"/>
    <property type="match status" value="1"/>
</dbReference>
<evidence type="ECO:0000256" key="5">
    <source>
        <dbReference type="ARBA" id="ARBA00022679"/>
    </source>
</evidence>
<dbReference type="SUPFAM" id="SSF55874">
    <property type="entry name" value="ATPase domain of HSP90 chaperone/DNA topoisomerase II/histidine kinase"/>
    <property type="match status" value="1"/>
</dbReference>
<name>A0A4P6JQP0_KTERU</name>
<dbReference type="PROSITE" id="PS50109">
    <property type="entry name" value="HIS_KIN"/>
    <property type="match status" value="1"/>
</dbReference>
<dbReference type="InterPro" id="IPR003594">
    <property type="entry name" value="HATPase_dom"/>
</dbReference>
<keyword evidence="4" id="KW-0597">Phosphoprotein</keyword>
<evidence type="ECO:0000256" key="3">
    <source>
        <dbReference type="ARBA" id="ARBA00012438"/>
    </source>
</evidence>
<keyword evidence="8" id="KW-1133">Transmembrane helix</keyword>
<dbReference type="InterPro" id="IPR003660">
    <property type="entry name" value="HAMP_dom"/>
</dbReference>
<proteinExistence type="predicted"/>
<dbReference type="Gene3D" id="3.30.565.10">
    <property type="entry name" value="Histidine kinase-like ATPase, C-terminal domain"/>
    <property type="match status" value="1"/>
</dbReference>
<evidence type="ECO:0000259" key="10">
    <source>
        <dbReference type="PROSITE" id="PS50885"/>
    </source>
</evidence>
<dbReference type="OrthoDB" id="9800372at2"/>
<feature type="domain" description="HAMP" evidence="10">
    <location>
        <begin position="227"/>
        <end position="279"/>
    </location>
</feature>
<keyword evidence="8" id="KW-0472">Membrane</keyword>
<comment type="subcellular location">
    <subcellularLocation>
        <location evidence="2">Membrane</location>
    </subcellularLocation>
</comment>
<keyword evidence="12" id="KW-1185">Reference proteome</keyword>
<dbReference type="InterPro" id="IPR005467">
    <property type="entry name" value="His_kinase_dom"/>
</dbReference>
<evidence type="ECO:0000259" key="9">
    <source>
        <dbReference type="PROSITE" id="PS50109"/>
    </source>
</evidence>
<dbReference type="PRINTS" id="PR00344">
    <property type="entry name" value="BCTRLSENSOR"/>
</dbReference>
<evidence type="ECO:0000256" key="4">
    <source>
        <dbReference type="ARBA" id="ARBA00022553"/>
    </source>
</evidence>
<dbReference type="SMART" id="SM00388">
    <property type="entry name" value="HisKA"/>
    <property type="match status" value="1"/>
</dbReference>
<dbReference type="KEGG" id="kbs:EPA93_17305"/>
<evidence type="ECO:0000256" key="8">
    <source>
        <dbReference type="SAM" id="Phobius"/>
    </source>
</evidence>
<dbReference type="GO" id="GO:0016020">
    <property type="term" value="C:membrane"/>
    <property type="evidence" value="ECO:0007669"/>
    <property type="project" value="UniProtKB-SubCell"/>
</dbReference>
<evidence type="ECO:0000313" key="12">
    <source>
        <dbReference type="Proteomes" id="UP000290365"/>
    </source>
</evidence>
<dbReference type="Proteomes" id="UP000290365">
    <property type="component" value="Chromosome"/>
</dbReference>
<feature type="transmembrane region" description="Helical" evidence="8">
    <location>
        <begin position="83"/>
        <end position="105"/>
    </location>
</feature>
<dbReference type="SMART" id="SM00304">
    <property type="entry name" value="HAMP"/>
    <property type="match status" value="1"/>
</dbReference>
<reference evidence="11 12" key="1">
    <citation type="submission" date="2019-01" db="EMBL/GenBank/DDBJ databases">
        <title>Ktedonosporobacter rubrisoli SCAWS-G2.</title>
        <authorList>
            <person name="Huang Y."/>
            <person name="Yan B."/>
        </authorList>
    </citation>
    <scope>NUCLEOTIDE SEQUENCE [LARGE SCALE GENOMIC DNA]</scope>
    <source>
        <strain evidence="11 12">SCAWS-G2</strain>
    </source>
</reference>
<keyword evidence="6 11" id="KW-0418">Kinase</keyword>
<feature type="transmembrane region" description="Helical" evidence="8">
    <location>
        <begin position="157"/>
        <end position="178"/>
    </location>
</feature>
<dbReference type="RefSeq" id="WP_129888709.1">
    <property type="nucleotide sequence ID" value="NZ_CP035758.1"/>
</dbReference>
<keyword evidence="8" id="KW-0812">Transmembrane</keyword>
<dbReference type="SUPFAM" id="SSF158472">
    <property type="entry name" value="HAMP domain-like"/>
    <property type="match status" value="1"/>
</dbReference>
<accession>A0A4P6JQP0</accession>
<dbReference type="InterPro" id="IPR003661">
    <property type="entry name" value="HisK_dim/P_dom"/>
</dbReference>
<dbReference type="InterPro" id="IPR004358">
    <property type="entry name" value="Sig_transdc_His_kin-like_C"/>
</dbReference>
<dbReference type="Pfam" id="PF02518">
    <property type="entry name" value="HATPase_c"/>
    <property type="match status" value="1"/>
</dbReference>
<dbReference type="PANTHER" id="PTHR43711">
    <property type="entry name" value="TWO-COMPONENT HISTIDINE KINASE"/>
    <property type="match status" value="1"/>
</dbReference>
<evidence type="ECO:0000256" key="1">
    <source>
        <dbReference type="ARBA" id="ARBA00000085"/>
    </source>
</evidence>
<dbReference type="Gene3D" id="6.10.340.10">
    <property type="match status" value="1"/>
</dbReference>
<feature type="transmembrane region" description="Helical" evidence="8">
    <location>
        <begin position="190"/>
        <end position="223"/>
    </location>
</feature>
<dbReference type="Pfam" id="PF00672">
    <property type="entry name" value="HAMP"/>
    <property type="match status" value="1"/>
</dbReference>
<organism evidence="11 12">
    <name type="scientific">Ktedonosporobacter rubrisoli</name>
    <dbReference type="NCBI Taxonomy" id="2509675"/>
    <lineage>
        <taxon>Bacteria</taxon>
        <taxon>Bacillati</taxon>
        <taxon>Chloroflexota</taxon>
        <taxon>Ktedonobacteria</taxon>
        <taxon>Ktedonobacterales</taxon>
        <taxon>Ktedonosporobacteraceae</taxon>
        <taxon>Ktedonosporobacter</taxon>
    </lineage>
</organism>
<dbReference type="CDD" id="cd00082">
    <property type="entry name" value="HisKA"/>
    <property type="match status" value="1"/>
</dbReference>
<dbReference type="SUPFAM" id="SSF47384">
    <property type="entry name" value="Homodimeric domain of signal transducing histidine kinase"/>
    <property type="match status" value="1"/>
</dbReference>
<feature type="transmembrane region" description="Helical" evidence="8">
    <location>
        <begin position="117"/>
        <end position="145"/>
    </location>
</feature>
<dbReference type="EMBL" id="CP035758">
    <property type="protein sequence ID" value="QBD77655.1"/>
    <property type="molecule type" value="Genomic_DNA"/>
</dbReference>
<dbReference type="GO" id="GO:0000155">
    <property type="term" value="F:phosphorelay sensor kinase activity"/>
    <property type="evidence" value="ECO:0007669"/>
    <property type="project" value="InterPro"/>
</dbReference>
<dbReference type="PANTHER" id="PTHR43711:SF1">
    <property type="entry name" value="HISTIDINE KINASE 1"/>
    <property type="match status" value="1"/>
</dbReference>
<dbReference type="PROSITE" id="PS50885">
    <property type="entry name" value="HAMP"/>
    <property type="match status" value="1"/>
</dbReference>
<dbReference type="EC" id="2.7.13.3" evidence="3"/>
<evidence type="ECO:0000256" key="2">
    <source>
        <dbReference type="ARBA" id="ARBA00004370"/>
    </source>
</evidence>